<evidence type="ECO:0000256" key="1">
    <source>
        <dbReference type="SAM" id="Phobius"/>
    </source>
</evidence>
<gene>
    <name evidence="2" type="ORF">HNP89_001456</name>
</gene>
<feature type="transmembrane region" description="Helical" evidence="1">
    <location>
        <begin position="130"/>
        <end position="160"/>
    </location>
</feature>
<dbReference type="RefSeq" id="WP_181504477.1">
    <property type="nucleotide sequence ID" value="NZ_JACDUK010000003.1"/>
</dbReference>
<feature type="transmembrane region" description="Helical" evidence="1">
    <location>
        <begin position="91"/>
        <end position="110"/>
    </location>
</feature>
<feature type="transmembrane region" description="Helical" evidence="1">
    <location>
        <begin position="421"/>
        <end position="441"/>
    </location>
</feature>
<keyword evidence="1" id="KW-1133">Transmembrane helix</keyword>
<accession>A0A7J9P0J4</accession>
<feature type="transmembrane region" description="Helical" evidence="1">
    <location>
        <begin position="180"/>
        <end position="199"/>
    </location>
</feature>
<dbReference type="EMBL" id="JACDUK010000003">
    <property type="protein sequence ID" value="MBA2853480.1"/>
    <property type="molecule type" value="Genomic_DNA"/>
</dbReference>
<evidence type="ECO:0000313" key="3">
    <source>
        <dbReference type="Proteomes" id="UP000522365"/>
    </source>
</evidence>
<reference evidence="2 3" key="1">
    <citation type="submission" date="2020-07" db="EMBL/GenBank/DDBJ databases">
        <title>Genomic Encyclopedia of Type Strains, Phase IV (KMG-V): Genome sequencing to study the core and pangenomes of soil and plant-associated prokaryotes.</title>
        <authorList>
            <person name="Whitman W."/>
        </authorList>
    </citation>
    <scope>NUCLEOTIDE SEQUENCE [LARGE SCALE GENOMIC DNA]</scope>
    <source>
        <strain evidence="2 3">S1</strain>
    </source>
</reference>
<keyword evidence="1" id="KW-0812">Transmembrane</keyword>
<dbReference type="AlphaFoldDB" id="A0A7J9P0J4"/>
<name>A0A7J9P0J4_METMI</name>
<feature type="transmembrane region" description="Helical" evidence="1">
    <location>
        <begin position="244"/>
        <end position="265"/>
    </location>
</feature>
<feature type="transmembrane region" description="Helical" evidence="1">
    <location>
        <begin position="220"/>
        <end position="238"/>
    </location>
</feature>
<feature type="transmembrane region" description="Helical" evidence="1">
    <location>
        <begin position="398"/>
        <end position="415"/>
    </location>
</feature>
<feature type="transmembrane region" description="Helical" evidence="1">
    <location>
        <begin position="33"/>
        <end position="57"/>
    </location>
</feature>
<sequence length="510" mass="59647">MEFKNQFDKFLLSGILGAGILIKYFLHPEYGLNLVYIGFMVICFSISLFYGISYIFLRILQNIVKDNKILEKDTDRFTENVEKIIIKLVNIIKWFLSTFFNLFYLIFLPYKLVKNFLTDNIQKRTLKTEFPYYLIATVALIMIIALFMIMGGLFKFFTILNYFEKSDLVCQYLRSSIENPTFNGFIVISAILIGYFSLIGHVKSNKAYFRDLDDLTLKGYLEMIFGTYDLLIFIYWVLTPYLLLNHYFLEFFVLLLTLSISKGLFSPVLSKYNEYISKYDKIEFHSSSMNILKNGARAFGDVIQSAEESEWTTKLDNVEELEKEISEKKIDTDTFALDLSMVGSGQKPRYKLTDQIYNKFLLDIKENFLKIIERYGELITTETLFNWITCWLLHNASYFSNIFMVLPFLIVYFGLNLKFNLISIAYMIISSFYCFTVLCVLSRGLPEKETVFLKNGEIIKNGYILEDNPKNNYMVIALPNKKIRVMKDSILKIEASLELSEKLDIKNKTK</sequence>
<keyword evidence="1" id="KW-0472">Membrane</keyword>
<comment type="caution">
    <text evidence="2">The sequence shown here is derived from an EMBL/GenBank/DDBJ whole genome shotgun (WGS) entry which is preliminary data.</text>
</comment>
<protein>
    <submittedName>
        <fullName evidence="2">Uncharacterized protein</fullName>
    </submittedName>
</protein>
<feature type="transmembrane region" description="Helical" evidence="1">
    <location>
        <begin position="6"/>
        <end position="26"/>
    </location>
</feature>
<organism evidence="2 3">
    <name type="scientific">Methanococcus maripaludis</name>
    <name type="common">Methanococcus deltae</name>
    <dbReference type="NCBI Taxonomy" id="39152"/>
    <lineage>
        <taxon>Archaea</taxon>
        <taxon>Methanobacteriati</taxon>
        <taxon>Methanobacteriota</taxon>
        <taxon>Methanomada group</taxon>
        <taxon>Methanococci</taxon>
        <taxon>Methanococcales</taxon>
        <taxon>Methanococcaceae</taxon>
        <taxon>Methanococcus</taxon>
    </lineage>
</organism>
<proteinExistence type="predicted"/>
<dbReference type="Proteomes" id="UP000522365">
    <property type="component" value="Unassembled WGS sequence"/>
</dbReference>
<evidence type="ECO:0000313" key="2">
    <source>
        <dbReference type="EMBL" id="MBA2853480.1"/>
    </source>
</evidence>